<comment type="caution">
    <text evidence="2">The sequence shown here is derived from an EMBL/GenBank/DDBJ whole genome shotgun (WGS) entry which is preliminary data.</text>
</comment>
<evidence type="ECO:0000313" key="2">
    <source>
        <dbReference type="EMBL" id="PYE03290.1"/>
    </source>
</evidence>
<feature type="transmembrane region" description="Helical" evidence="1">
    <location>
        <begin position="12"/>
        <end position="28"/>
    </location>
</feature>
<reference evidence="2 3" key="1">
    <citation type="journal article" date="2018" name="Appl. Environ. Microbiol.">
        <title>Genome rearrangement shapes Prochlorococcus ecological adaptation.</title>
        <authorList>
            <person name="Yan W."/>
            <person name="Wei S."/>
            <person name="Wang Q."/>
            <person name="Xiao X."/>
            <person name="Zeng Q."/>
            <person name="Jiao N."/>
            <person name="Zhang R."/>
        </authorList>
    </citation>
    <scope>NUCLEOTIDE SEQUENCE [LARGE SCALE GENOMIC DNA]</scope>
    <source>
        <strain evidence="2 3">XMU1408</strain>
    </source>
</reference>
<feature type="transmembrane region" description="Helical" evidence="1">
    <location>
        <begin position="40"/>
        <end position="63"/>
    </location>
</feature>
<organism evidence="2 3">
    <name type="scientific">Prochlorococcus marinus XMU1408</name>
    <dbReference type="NCBI Taxonomy" id="2213228"/>
    <lineage>
        <taxon>Bacteria</taxon>
        <taxon>Bacillati</taxon>
        <taxon>Cyanobacteriota</taxon>
        <taxon>Cyanophyceae</taxon>
        <taxon>Synechococcales</taxon>
        <taxon>Prochlorococcaceae</taxon>
        <taxon>Prochlorococcus</taxon>
    </lineage>
</organism>
<keyword evidence="1" id="KW-0472">Membrane</keyword>
<evidence type="ECO:0000256" key="1">
    <source>
        <dbReference type="SAM" id="Phobius"/>
    </source>
</evidence>
<name>A0A318R5C2_PROMR</name>
<keyword evidence="1" id="KW-1133">Transmembrane helix</keyword>
<dbReference type="EMBL" id="QJUE01000002">
    <property type="protein sequence ID" value="PYE03290.1"/>
    <property type="molecule type" value="Genomic_DNA"/>
</dbReference>
<keyword evidence="1" id="KW-0812">Transmembrane</keyword>
<accession>A0A318R5C2</accession>
<protein>
    <submittedName>
        <fullName evidence="2">Uncharacterized protein</fullName>
    </submittedName>
</protein>
<gene>
    <name evidence="2" type="ORF">DNJ73_04680</name>
</gene>
<sequence>MDMIFIFRLYRFFKYNWLQITLIILSLYDLRIDIRLLFDFFTLSTLFYTISDHPLAITILIMIPSRFNSLKTINK</sequence>
<dbReference type="AlphaFoldDB" id="A0A318R5C2"/>
<dbReference type="Proteomes" id="UP000247807">
    <property type="component" value="Unassembled WGS sequence"/>
</dbReference>
<proteinExistence type="predicted"/>
<evidence type="ECO:0000313" key="3">
    <source>
        <dbReference type="Proteomes" id="UP000247807"/>
    </source>
</evidence>